<proteinExistence type="inferred from homology"/>
<dbReference type="CDD" id="cd00143">
    <property type="entry name" value="PP2Cc"/>
    <property type="match status" value="1"/>
</dbReference>
<comment type="similarity">
    <text evidence="4">Belongs to the PP2C family.</text>
</comment>
<dbReference type="GO" id="GO:0046872">
    <property type="term" value="F:metal ion binding"/>
    <property type="evidence" value="ECO:0007669"/>
    <property type="project" value="UniProtKB-KW"/>
</dbReference>
<evidence type="ECO:0000256" key="1">
    <source>
        <dbReference type="ARBA" id="ARBA00022723"/>
    </source>
</evidence>
<dbReference type="InterPro" id="IPR015655">
    <property type="entry name" value="PP2C"/>
</dbReference>
<evidence type="ECO:0000256" key="4">
    <source>
        <dbReference type="RuleBase" id="RU003465"/>
    </source>
</evidence>
<name>A0A9N9CD02_9GLOM</name>
<dbReference type="SUPFAM" id="SSF81606">
    <property type="entry name" value="PP2C-like"/>
    <property type="match status" value="1"/>
</dbReference>
<evidence type="ECO:0000313" key="7">
    <source>
        <dbReference type="Proteomes" id="UP000789572"/>
    </source>
</evidence>
<gene>
    <name evidence="6" type="ORF">POCULU_LOCUS7206</name>
</gene>
<dbReference type="PANTHER" id="PTHR13832:SF792">
    <property type="entry name" value="GM14286P"/>
    <property type="match status" value="1"/>
</dbReference>
<evidence type="ECO:0000313" key="6">
    <source>
        <dbReference type="EMBL" id="CAG8595745.1"/>
    </source>
</evidence>
<dbReference type="GO" id="GO:0005739">
    <property type="term" value="C:mitochondrion"/>
    <property type="evidence" value="ECO:0007669"/>
    <property type="project" value="TreeGrafter"/>
</dbReference>
<accession>A0A9N9CD02</accession>
<dbReference type="Pfam" id="PF00481">
    <property type="entry name" value="PP2C"/>
    <property type="match status" value="1"/>
</dbReference>
<dbReference type="InterPro" id="IPR036457">
    <property type="entry name" value="PPM-type-like_dom_sf"/>
</dbReference>
<dbReference type="InterPro" id="IPR000222">
    <property type="entry name" value="PP2C_BS"/>
</dbReference>
<dbReference type="EMBL" id="CAJVPJ010001550">
    <property type="protein sequence ID" value="CAG8595745.1"/>
    <property type="molecule type" value="Genomic_DNA"/>
</dbReference>
<evidence type="ECO:0000256" key="3">
    <source>
        <dbReference type="ARBA" id="ARBA00022912"/>
    </source>
</evidence>
<organism evidence="6 7">
    <name type="scientific">Paraglomus occultum</name>
    <dbReference type="NCBI Taxonomy" id="144539"/>
    <lineage>
        <taxon>Eukaryota</taxon>
        <taxon>Fungi</taxon>
        <taxon>Fungi incertae sedis</taxon>
        <taxon>Mucoromycota</taxon>
        <taxon>Glomeromycotina</taxon>
        <taxon>Glomeromycetes</taxon>
        <taxon>Paraglomerales</taxon>
        <taxon>Paraglomeraceae</taxon>
        <taxon>Paraglomus</taxon>
    </lineage>
</organism>
<dbReference type="OrthoDB" id="420076at2759"/>
<keyword evidence="3 4" id="KW-0904">Protein phosphatase</keyword>
<dbReference type="Proteomes" id="UP000789572">
    <property type="component" value="Unassembled WGS sequence"/>
</dbReference>
<dbReference type="PROSITE" id="PS51746">
    <property type="entry name" value="PPM_2"/>
    <property type="match status" value="1"/>
</dbReference>
<dbReference type="SMART" id="SM00332">
    <property type="entry name" value="PP2Cc"/>
    <property type="match status" value="1"/>
</dbReference>
<dbReference type="GO" id="GO:0004741">
    <property type="term" value="F:[pyruvate dehydrogenase (acetyl-transferring)]-phosphatase activity"/>
    <property type="evidence" value="ECO:0007669"/>
    <property type="project" value="TreeGrafter"/>
</dbReference>
<evidence type="ECO:0000256" key="2">
    <source>
        <dbReference type="ARBA" id="ARBA00022801"/>
    </source>
</evidence>
<reference evidence="6" key="1">
    <citation type="submission" date="2021-06" db="EMBL/GenBank/DDBJ databases">
        <authorList>
            <person name="Kallberg Y."/>
            <person name="Tangrot J."/>
            <person name="Rosling A."/>
        </authorList>
    </citation>
    <scope>NUCLEOTIDE SEQUENCE</scope>
    <source>
        <strain evidence="6">IA702</strain>
    </source>
</reference>
<dbReference type="AlphaFoldDB" id="A0A9N9CD02"/>
<evidence type="ECO:0000259" key="5">
    <source>
        <dbReference type="PROSITE" id="PS51746"/>
    </source>
</evidence>
<dbReference type="PANTHER" id="PTHR13832">
    <property type="entry name" value="PROTEIN PHOSPHATASE 2C"/>
    <property type="match status" value="1"/>
</dbReference>
<feature type="domain" description="PPM-type phosphatase" evidence="5">
    <location>
        <begin position="122"/>
        <end position="463"/>
    </location>
</feature>
<dbReference type="InterPro" id="IPR001932">
    <property type="entry name" value="PPM-type_phosphatase-like_dom"/>
</dbReference>
<keyword evidence="7" id="KW-1185">Reference proteome</keyword>
<sequence>MLTRLVFKGATETISKTMPLRVPQISSRSITTTPSLAFRVGGFGVRAKVFEKHVHANPQNTTSVSKISYISYGVLTATFATIGWYVYQERLRHKIETPPETSEEITTVLRKNETSQPINNTKWRLETNQIRSNNPCEDVCTTKIYHTNSGNTRFYVGLYDGHAGWQCSQRLGSDLIPRVDSEIDKISKDILPTPDGPQEVIGAIERAFVNFDREISIEAIKRAVDKKPADKRCFSDLLTAMSGSCAILAYIDVNNKDLYIACSGDSRAVLGRRQGGKWTTLPLSFDMTGSELREVERLQAEHPGEDVIFKGRVFGGLMPTRAFGDARYKWDLDLQSKVNDAFPALAREPPGGLLYKTPPYVTARPDVKHIKITPDDKFLVIATDGLWDSMSSEDAVALVAGLMDVSSRNEDKQKIYVDQHTGTHLIRNALGGSDEHSLKTLLTVPPPMSRRYRDDITIAVVIFD</sequence>
<dbReference type="Gene3D" id="3.60.40.10">
    <property type="entry name" value="PPM-type phosphatase domain"/>
    <property type="match status" value="1"/>
</dbReference>
<keyword evidence="2 4" id="KW-0378">Hydrolase</keyword>
<protein>
    <submittedName>
        <fullName evidence="6">8783_t:CDS:1</fullName>
    </submittedName>
</protein>
<dbReference type="PROSITE" id="PS01032">
    <property type="entry name" value="PPM_1"/>
    <property type="match status" value="1"/>
</dbReference>
<keyword evidence="1" id="KW-0479">Metal-binding</keyword>
<comment type="caution">
    <text evidence="6">The sequence shown here is derived from an EMBL/GenBank/DDBJ whole genome shotgun (WGS) entry which is preliminary data.</text>
</comment>